<keyword evidence="3" id="KW-1185">Reference proteome</keyword>
<accession>A0A9X1Y3Z9</accession>
<organism evidence="2 3">
    <name type="scientific">Roseomonas acroporae</name>
    <dbReference type="NCBI Taxonomy" id="2937791"/>
    <lineage>
        <taxon>Bacteria</taxon>
        <taxon>Pseudomonadati</taxon>
        <taxon>Pseudomonadota</taxon>
        <taxon>Alphaproteobacteria</taxon>
        <taxon>Acetobacterales</taxon>
        <taxon>Roseomonadaceae</taxon>
        <taxon>Roseomonas</taxon>
    </lineage>
</organism>
<reference evidence="2" key="1">
    <citation type="submission" date="2022-04" db="EMBL/GenBank/DDBJ databases">
        <title>Roseomonas acroporae sp. nov., isolated from coral Acropora digitifera.</title>
        <authorList>
            <person name="Sun H."/>
        </authorList>
    </citation>
    <scope>NUCLEOTIDE SEQUENCE</scope>
    <source>
        <strain evidence="2">NAR14</strain>
    </source>
</reference>
<name>A0A9X1Y3Z9_9PROT</name>
<evidence type="ECO:0000256" key="1">
    <source>
        <dbReference type="SAM" id="MobiDB-lite"/>
    </source>
</evidence>
<gene>
    <name evidence="2" type="ORF">M0638_01310</name>
</gene>
<dbReference type="AlphaFoldDB" id="A0A9X1Y3Z9"/>
<dbReference type="EMBL" id="JALPRX010000006">
    <property type="protein sequence ID" value="MCK8783018.1"/>
    <property type="molecule type" value="Genomic_DNA"/>
</dbReference>
<sequence>MADGDWEWMTPGECADWWNGLFQSRAQRIAEKASGVPYVGFYVSWASYSAADAADLLFLDNLRLGRGLQDAVDNPEGKGLFGRGLSVVADVGRAAFFVPVGRVAKTAVMGRGGGKAGTVAVEEAARLPGPHAPAPKSPPMRAGGDAVARGNPSPEVNGLFRKMFYFHDPAPGRGICWFVSLGQALRHTGRYWIKLDDLLNLFPSIRNLASLDGKLARLETIGHFDFGNMARYLHELNVSFRPLGKVASLQELMRVVGPKPNGAVLFGIRWIHPVEGECAHALYMALRPNGRLAIFDRSGIVVESFAEFERLAIAKGWKGYRGIAHANLLERAEPILVYNARVVETTWAALKAGYASGLFGALALEIKVISAMFDPNRR</sequence>
<protein>
    <submittedName>
        <fullName evidence="2">Uncharacterized protein</fullName>
    </submittedName>
</protein>
<dbReference type="Proteomes" id="UP001139516">
    <property type="component" value="Unassembled WGS sequence"/>
</dbReference>
<comment type="caution">
    <text evidence="2">The sequence shown here is derived from an EMBL/GenBank/DDBJ whole genome shotgun (WGS) entry which is preliminary data.</text>
</comment>
<dbReference type="RefSeq" id="WP_248665142.1">
    <property type="nucleotide sequence ID" value="NZ_JALPRX010000006.1"/>
</dbReference>
<evidence type="ECO:0000313" key="2">
    <source>
        <dbReference type="EMBL" id="MCK8783018.1"/>
    </source>
</evidence>
<evidence type="ECO:0000313" key="3">
    <source>
        <dbReference type="Proteomes" id="UP001139516"/>
    </source>
</evidence>
<feature type="region of interest" description="Disordered" evidence="1">
    <location>
        <begin position="129"/>
        <end position="148"/>
    </location>
</feature>
<proteinExistence type="predicted"/>